<keyword evidence="2" id="KW-0805">Transcription regulation</keyword>
<dbReference type="PRINTS" id="PR00404">
    <property type="entry name" value="MADSDOMAIN"/>
</dbReference>
<dbReference type="GO" id="GO:0045944">
    <property type="term" value="P:positive regulation of transcription by RNA polymerase II"/>
    <property type="evidence" value="ECO:0007669"/>
    <property type="project" value="InterPro"/>
</dbReference>
<dbReference type="InterPro" id="IPR002100">
    <property type="entry name" value="TF_MADSbox"/>
</dbReference>
<dbReference type="OrthoDB" id="1898716at2759"/>
<gene>
    <name evidence="9" type="primary">LOC109712724</name>
</gene>
<evidence type="ECO:0000313" key="8">
    <source>
        <dbReference type="Proteomes" id="UP000515123"/>
    </source>
</evidence>
<evidence type="ECO:0000259" key="7">
    <source>
        <dbReference type="PROSITE" id="PS50066"/>
    </source>
</evidence>
<feature type="compositionally biased region" description="Low complexity" evidence="6">
    <location>
        <begin position="184"/>
        <end position="199"/>
    </location>
</feature>
<feature type="compositionally biased region" description="Low complexity" evidence="6">
    <location>
        <begin position="343"/>
        <end position="353"/>
    </location>
</feature>
<dbReference type="GO" id="GO:0005634">
    <property type="term" value="C:nucleus"/>
    <property type="evidence" value="ECO:0007669"/>
    <property type="project" value="UniProtKB-SubCell"/>
</dbReference>
<dbReference type="InterPro" id="IPR033896">
    <property type="entry name" value="MEF2-like_N"/>
</dbReference>
<dbReference type="GO" id="GO:0046983">
    <property type="term" value="F:protein dimerization activity"/>
    <property type="evidence" value="ECO:0007669"/>
    <property type="project" value="InterPro"/>
</dbReference>
<dbReference type="Proteomes" id="UP000515123">
    <property type="component" value="Linkage group 7"/>
</dbReference>
<evidence type="ECO:0000313" key="9">
    <source>
        <dbReference type="RefSeq" id="XP_020092056.1"/>
    </source>
</evidence>
<feature type="region of interest" description="Disordered" evidence="6">
    <location>
        <begin position="431"/>
        <end position="521"/>
    </location>
</feature>
<dbReference type="GO" id="GO:0000981">
    <property type="term" value="F:DNA-binding transcription factor activity, RNA polymerase II-specific"/>
    <property type="evidence" value="ECO:0007669"/>
    <property type="project" value="TreeGrafter"/>
</dbReference>
<feature type="compositionally biased region" description="Polar residues" evidence="6">
    <location>
        <begin position="461"/>
        <end position="475"/>
    </location>
</feature>
<feature type="compositionally biased region" description="Polar residues" evidence="6">
    <location>
        <begin position="507"/>
        <end position="521"/>
    </location>
</feature>
<dbReference type="RefSeq" id="XP_020092056.1">
    <property type="nucleotide sequence ID" value="XM_020236467.1"/>
</dbReference>
<keyword evidence="3" id="KW-0238">DNA-binding</keyword>
<protein>
    <submittedName>
        <fullName evidence="9">Serum response factor homolog B-like</fullName>
    </submittedName>
</protein>
<dbReference type="GO" id="GO:0000978">
    <property type="term" value="F:RNA polymerase II cis-regulatory region sequence-specific DNA binding"/>
    <property type="evidence" value="ECO:0007669"/>
    <property type="project" value="TreeGrafter"/>
</dbReference>
<dbReference type="CDD" id="cd00265">
    <property type="entry name" value="MADS_MEF2_like"/>
    <property type="match status" value="1"/>
</dbReference>
<evidence type="ECO:0000256" key="4">
    <source>
        <dbReference type="ARBA" id="ARBA00023163"/>
    </source>
</evidence>
<dbReference type="SUPFAM" id="SSF55455">
    <property type="entry name" value="SRF-like"/>
    <property type="match status" value="1"/>
</dbReference>
<comment type="subcellular location">
    <subcellularLocation>
        <location evidence="1">Nucleus</location>
    </subcellularLocation>
</comment>
<feature type="compositionally biased region" description="Polar residues" evidence="6">
    <location>
        <begin position="357"/>
        <end position="366"/>
    </location>
</feature>
<reference evidence="9" key="2">
    <citation type="submission" date="2025-08" db="UniProtKB">
        <authorList>
            <consortium name="RefSeq"/>
        </authorList>
    </citation>
    <scope>IDENTIFICATION</scope>
    <source>
        <tissue evidence="9">Leaf</tissue>
    </source>
</reference>
<dbReference type="Gene3D" id="3.40.1810.10">
    <property type="entry name" value="Transcription factor, MADS-box"/>
    <property type="match status" value="1"/>
</dbReference>
<dbReference type="SMART" id="SM00432">
    <property type="entry name" value="MADS"/>
    <property type="match status" value="1"/>
</dbReference>
<dbReference type="PANTHER" id="PTHR11945:SF776">
    <property type="entry name" value="AGAMOUS-LIKE 50-RELATED"/>
    <property type="match status" value="1"/>
</dbReference>
<evidence type="ECO:0000256" key="2">
    <source>
        <dbReference type="ARBA" id="ARBA00023015"/>
    </source>
</evidence>
<dbReference type="Pfam" id="PF00319">
    <property type="entry name" value="SRF-TF"/>
    <property type="match status" value="1"/>
</dbReference>
<feature type="compositionally biased region" description="Low complexity" evidence="6">
    <location>
        <begin position="207"/>
        <end position="221"/>
    </location>
</feature>
<dbReference type="PANTHER" id="PTHR11945">
    <property type="entry name" value="MADS BOX PROTEIN"/>
    <property type="match status" value="1"/>
</dbReference>
<evidence type="ECO:0000256" key="1">
    <source>
        <dbReference type="ARBA" id="ARBA00004123"/>
    </source>
</evidence>
<name>A0A6P5F793_ANACO</name>
<evidence type="ECO:0000256" key="5">
    <source>
        <dbReference type="ARBA" id="ARBA00023242"/>
    </source>
</evidence>
<feature type="region of interest" description="Disordered" evidence="6">
    <location>
        <begin position="343"/>
        <end position="370"/>
    </location>
</feature>
<proteinExistence type="predicted"/>
<feature type="domain" description="MADS-box" evidence="7">
    <location>
        <begin position="94"/>
        <end position="154"/>
    </location>
</feature>
<feature type="region of interest" description="Disordered" evidence="6">
    <location>
        <begin position="168"/>
        <end position="243"/>
    </location>
</feature>
<dbReference type="GeneID" id="109712724"/>
<sequence>MIFFHIIVPSCLDNRKTVVSHSEDEGTGEVLILGGDPGPLSNSSTADDIYKKKKRFPFCCREEKKLSPHFVEARFLLQEQSNHDSSCENNRVSRGRQRVQLKRIENEDARQVCFSKRRNGVFSKASELSTLCGADVAVVVFSPAGRPYSFGSPAVDPVIDRFMSTASGQVGLDPSDPVPSDLIPASSGPSGSTPGFGPSNLAISMTSSFPDGSGPSGSAPGCLDPLGSEPGGSGPSGSTTNQDAYQRGVINRLNQEYMELARQLEAGKAQKAAIDERIRVAMESSQECQWLNKVDQLNIDELRRLAAALGRVKLMAEARSNELVGGQGSSSSNVVRVDNYTRLPTGRTTTNNRRAGESSSSSNTTLRVPPIQMVNPFGSSGSNPPSTIINPNPVDQFYASSSGFNRNTYGGFNPNFGPSFGFDPNLAGGFNPSSGGFHPNPPAGFNPSSGGFHPNLLGGFNPSSGGFNPNPTGGSDPNLVGRFSSNTGGGFGPSSAGFNPESDGGFNPSSSGFNRNPNTST</sequence>
<dbReference type="AlphaFoldDB" id="A0A6P5F793"/>
<organism evidence="8 9">
    <name type="scientific">Ananas comosus</name>
    <name type="common">Pineapple</name>
    <name type="synonym">Ananas ananas</name>
    <dbReference type="NCBI Taxonomy" id="4615"/>
    <lineage>
        <taxon>Eukaryota</taxon>
        <taxon>Viridiplantae</taxon>
        <taxon>Streptophyta</taxon>
        <taxon>Embryophyta</taxon>
        <taxon>Tracheophyta</taxon>
        <taxon>Spermatophyta</taxon>
        <taxon>Magnoliopsida</taxon>
        <taxon>Liliopsida</taxon>
        <taxon>Poales</taxon>
        <taxon>Bromeliaceae</taxon>
        <taxon>Bromelioideae</taxon>
        <taxon>Ananas</taxon>
    </lineage>
</organism>
<dbReference type="FunFam" id="3.40.1810.10:FF:000006">
    <property type="entry name" value="Agamous-like MADS-box protein AGL62"/>
    <property type="match status" value="1"/>
</dbReference>
<dbReference type="PROSITE" id="PS50066">
    <property type="entry name" value="MADS_BOX_2"/>
    <property type="match status" value="1"/>
</dbReference>
<accession>A0A6P5F793</accession>
<evidence type="ECO:0000256" key="6">
    <source>
        <dbReference type="SAM" id="MobiDB-lite"/>
    </source>
</evidence>
<keyword evidence="5" id="KW-0539">Nucleus</keyword>
<evidence type="ECO:0000256" key="3">
    <source>
        <dbReference type="ARBA" id="ARBA00023125"/>
    </source>
</evidence>
<reference evidence="8" key="1">
    <citation type="journal article" date="2015" name="Nat. Genet.">
        <title>The pineapple genome and the evolution of CAM photosynthesis.</title>
        <authorList>
            <person name="Ming R."/>
            <person name="VanBuren R."/>
            <person name="Wai C.M."/>
            <person name="Tang H."/>
            <person name="Schatz M.C."/>
            <person name="Bowers J.E."/>
            <person name="Lyons E."/>
            <person name="Wang M.L."/>
            <person name="Chen J."/>
            <person name="Biggers E."/>
            <person name="Zhang J."/>
            <person name="Huang L."/>
            <person name="Zhang L."/>
            <person name="Miao W."/>
            <person name="Zhang J."/>
            <person name="Ye Z."/>
            <person name="Miao C."/>
            <person name="Lin Z."/>
            <person name="Wang H."/>
            <person name="Zhou H."/>
            <person name="Yim W.C."/>
            <person name="Priest H.D."/>
            <person name="Zheng C."/>
            <person name="Woodhouse M."/>
            <person name="Edger P.P."/>
            <person name="Guyot R."/>
            <person name="Guo H.B."/>
            <person name="Guo H."/>
            <person name="Zheng G."/>
            <person name="Singh R."/>
            <person name="Sharma A."/>
            <person name="Min X."/>
            <person name="Zheng Y."/>
            <person name="Lee H."/>
            <person name="Gurtowski J."/>
            <person name="Sedlazeck F.J."/>
            <person name="Harkess A."/>
            <person name="McKain M.R."/>
            <person name="Liao Z."/>
            <person name="Fang J."/>
            <person name="Liu J."/>
            <person name="Zhang X."/>
            <person name="Zhang Q."/>
            <person name="Hu W."/>
            <person name="Qin Y."/>
            <person name="Wang K."/>
            <person name="Chen L.Y."/>
            <person name="Shirley N."/>
            <person name="Lin Y.R."/>
            <person name="Liu L.Y."/>
            <person name="Hernandez A.G."/>
            <person name="Wright C.L."/>
            <person name="Bulone V."/>
            <person name="Tuskan G.A."/>
            <person name="Heath K."/>
            <person name="Zee F."/>
            <person name="Moore P.H."/>
            <person name="Sunkar R."/>
            <person name="Leebens-Mack J.H."/>
            <person name="Mockler T."/>
            <person name="Bennetzen J.L."/>
            <person name="Freeling M."/>
            <person name="Sankoff D."/>
            <person name="Paterson A.H."/>
            <person name="Zhu X."/>
            <person name="Yang X."/>
            <person name="Smith J.A."/>
            <person name="Cushman J.C."/>
            <person name="Paull R.E."/>
            <person name="Yu Q."/>
        </authorList>
    </citation>
    <scope>NUCLEOTIDE SEQUENCE [LARGE SCALE GENOMIC DNA]</scope>
    <source>
        <strain evidence="8">cv. F153</strain>
    </source>
</reference>
<keyword evidence="8" id="KW-1185">Reference proteome</keyword>
<dbReference type="InterPro" id="IPR036879">
    <property type="entry name" value="TF_MADSbox_sf"/>
</dbReference>
<keyword evidence="4" id="KW-0804">Transcription</keyword>